<gene>
    <name evidence="1" type="ORF">BME96_19005</name>
</gene>
<protein>
    <submittedName>
        <fullName evidence="1">Uncharacterized protein</fullName>
    </submittedName>
</protein>
<keyword evidence="1" id="KW-0614">Plasmid</keyword>
<dbReference type="RefSeq" id="WP_071650093.1">
    <property type="nucleotide sequence ID" value="NZ_CP017963.1"/>
</dbReference>
<sequence>MVEFSTSDRFKIKSNLLNLLLEGGKYNEKIYISGYTTNGCMGFARFALERLTRYAFNIQRFPGYEDRNIIRAGGNDSFKYFSECVDFFENVVSEEEIKIAIEEIINVYHHTQKQLKGKQTITCFRGLQPFEYLQFIKELESDSNPKQDLSYKANTIVSFRDNEQGYSHRLTIKVKIPVEKVLMHHAFIETDNRDSLFAKKNDLVHENELLYINTDSKGMFTFSKDEILNLEEMGANIHFHRINKESEDLAIENNHELIRTSAYNDLIMYDQTYWIYLKEYKKHVLDMLPWWIRKRAKKELELL</sequence>
<dbReference type="EMBL" id="CP017963">
    <property type="protein sequence ID" value="APC50373.1"/>
    <property type="molecule type" value="Genomic_DNA"/>
</dbReference>
<accession>A0AAC9J4C7</accession>
<organism evidence="1 2">
    <name type="scientific">Virgibacillus halodenitrificans</name>
    <name type="common">Bacillus halodenitrificans</name>
    <dbReference type="NCBI Taxonomy" id="1482"/>
    <lineage>
        <taxon>Bacteria</taxon>
        <taxon>Bacillati</taxon>
        <taxon>Bacillota</taxon>
        <taxon>Bacilli</taxon>
        <taxon>Bacillales</taxon>
        <taxon>Bacillaceae</taxon>
        <taxon>Virgibacillus</taxon>
    </lineage>
</organism>
<proteinExistence type="predicted"/>
<dbReference type="Proteomes" id="UP000182945">
    <property type="component" value="Plasmid unnamed1"/>
</dbReference>
<evidence type="ECO:0000313" key="2">
    <source>
        <dbReference type="Proteomes" id="UP000182945"/>
    </source>
</evidence>
<geneLocation type="plasmid" evidence="1 2">
    <name>unnamed1</name>
</geneLocation>
<dbReference type="AlphaFoldDB" id="A0AAC9J4C7"/>
<dbReference type="GeneID" id="71516503"/>
<name>A0AAC9J4C7_VIRHA</name>
<dbReference type="KEGG" id="vhl:BME96_19005"/>
<evidence type="ECO:0000313" key="1">
    <source>
        <dbReference type="EMBL" id="APC50373.1"/>
    </source>
</evidence>
<reference evidence="1 2" key="1">
    <citation type="submission" date="2016-11" db="EMBL/GenBank/DDBJ databases">
        <title>Complete genome sequencing of Virgibacillus halodenitrificans PDB-F2.</title>
        <authorList>
            <person name="Sun Z."/>
            <person name="Zhou Y."/>
            <person name="Li H."/>
        </authorList>
    </citation>
    <scope>NUCLEOTIDE SEQUENCE [LARGE SCALE GENOMIC DNA]</scope>
    <source>
        <strain evidence="1 2">PDB-F2</strain>
        <plasmid evidence="1 2">unnamed1</plasmid>
    </source>
</reference>